<organism evidence="1 2">
    <name type="scientific">Acanthoscelides obtectus</name>
    <name type="common">Bean weevil</name>
    <name type="synonym">Bruchus obtectus</name>
    <dbReference type="NCBI Taxonomy" id="200917"/>
    <lineage>
        <taxon>Eukaryota</taxon>
        <taxon>Metazoa</taxon>
        <taxon>Ecdysozoa</taxon>
        <taxon>Arthropoda</taxon>
        <taxon>Hexapoda</taxon>
        <taxon>Insecta</taxon>
        <taxon>Pterygota</taxon>
        <taxon>Neoptera</taxon>
        <taxon>Endopterygota</taxon>
        <taxon>Coleoptera</taxon>
        <taxon>Polyphaga</taxon>
        <taxon>Cucujiformia</taxon>
        <taxon>Chrysomeloidea</taxon>
        <taxon>Chrysomelidae</taxon>
        <taxon>Bruchinae</taxon>
        <taxon>Bruchini</taxon>
        <taxon>Acanthoscelides</taxon>
    </lineage>
</organism>
<evidence type="ECO:0000313" key="2">
    <source>
        <dbReference type="Proteomes" id="UP001152888"/>
    </source>
</evidence>
<dbReference type="Proteomes" id="UP001152888">
    <property type="component" value="Unassembled WGS sequence"/>
</dbReference>
<dbReference type="EMBL" id="CAKOFQ010007006">
    <property type="protein sequence ID" value="CAH1986823.1"/>
    <property type="molecule type" value="Genomic_DNA"/>
</dbReference>
<protein>
    <submittedName>
        <fullName evidence="1">Uncharacterized protein</fullName>
    </submittedName>
</protein>
<gene>
    <name evidence="1" type="ORF">ACAOBT_LOCUS17472</name>
</gene>
<evidence type="ECO:0000313" key="1">
    <source>
        <dbReference type="EMBL" id="CAH1986823.1"/>
    </source>
</evidence>
<name>A0A9P0PMP4_ACAOB</name>
<comment type="caution">
    <text evidence="1">The sequence shown here is derived from an EMBL/GenBank/DDBJ whole genome shotgun (WGS) entry which is preliminary data.</text>
</comment>
<reference evidence="1" key="1">
    <citation type="submission" date="2022-03" db="EMBL/GenBank/DDBJ databases">
        <authorList>
            <person name="Sayadi A."/>
        </authorList>
    </citation>
    <scope>NUCLEOTIDE SEQUENCE</scope>
</reference>
<proteinExistence type="predicted"/>
<dbReference type="OrthoDB" id="10063284at2759"/>
<feature type="non-terminal residue" evidence="1">
    <location>
        <position position="1"/>
    </location>
</feature>
<accession>A0A9P0PMP4</accession>
<dbReference type="AlphaFoldDB" id="A0A9P0PMP4"/>
<keyword evidence="2" id="KW-1185">Reference proteome</keyword>
<sequence length="97" mass="10504">TPCACYVRQILAQTVKHFVKTNNSKLCVDIGTDTSNLMLGEQKGTVMELQKCLPNALKSPCANHALNLSISKSSRVQAVRNTVGNNEGSNCVLQSIR</sequence>